<protein>
    <submittedName>
        <fullName evidence="3">Alpha/beta fold hydrolase</fullName>
    </submittedName>
</protein>
<dbReference type="Gene3D" id="3.40.50.1820">
    <property type="entry name" value="alpha/beta hydrolase"/>
    <property type="match status" value="1"/>
</dbReference>
<dbReference type="PANTHER" id="PTHR11614">
    <property type="entry name" value="PHOSPHOLIPASE-RELATED"/>
    <property type="match status" value="1"/>
</dbReference>
<dbReference type="InterPro" id="IPR051044">
    <property type="entry name" value="MAG_DAG_Lipase"/>
</dbReference>
<sequence>MKSTKLTFPGSRNAELSAKMDEPEQGISRGTVLFAHCFTCSKNLRAVNNISKALTDQGFGVFRFDFTGLGESEGDFADTNFSSNVDDLVAAANFMKMEWESPKMLMGHSLGGAAVLQAAHQIESGEAVVTIGAPCNPEHVTHHLLDKREEIEEKGEARVNLAGRTFTIKKQFLDDLEEQVMDKIIRNLDRSLLIFHSPIDQTVGIDNAAHIYKLAKHPKSFISLDDADHLLSNQEDAKYIGLVTAAWGSRYL</sequence>
<dbReference type="InterPro" id="IPR029058">
    <property type="entry name" value="AB_hydrolase_fold"/>
</dbReference>
<keyword evidence="4" id="KW-1185">Reference proteome</keyword>
<feature type="domain" description="Serine aminopeptidase S33" evidence="2">
    <location>
        <begin position="29"/>
        <end position="139"/>
    </location>
</feature>
<evidence type="ECO:0000256" key="1">
    <source>
        <dbReference type="SAM" id="MobiDB-lite"/>
    </source>
</evidence>
<dbReference type="Proteomes" id="UP001165366">
    <property type="component" value="Unassembled WGS sequence"/>
</dbReference>
<dbReference type="RefSeq" id="WP_237854634.1">
    <property type="nucleotide sequence ID" value="NZ_JAKLWS010000014.1"/>
</dbReference>
<reference evidence="3" key="1">
    <citation type="submission" date="2022-01" db="EMBL/GenBank/DDBJ databases">
        <authorList>
            <person name="Wang Y."/>
        </authorList>
    </citation>
    <scope>NUCLEOTIDE SEQUENCE</scope>
    <source>
        <strain evidence="3">WB101</strain>
    </source>
</reference>
<dbReference type="InterPro" id="IPR022742">
    <property type="entry name" value="Hydrolase_4"/>
</dbReference>
<organism evidence="3 4">
    <name type="scientific">Rhodohalobacter sulfatireducens</name>
    <dbReference type="NCBI Taxonomy" id="2911366"/>
    <lineage>
        <taxon>Bacteria</taxon>
        <taxon>Pseudomonadati</taxon>
        <taxon>Balneolota</taxon>
        <taxon>Balneolia</taxon>
        <taxon>Balneolales</taxon>
        <taxon>Balneolaceae</taxon>
        <taxon>Rhodohalobacter</taxon>
    </lineage>
</organism>
<dbReference type="EMBL" id="JAKLWS010000014">
    <property type="protein sequence ID" value="MCG2589271.1"/>
    <property type="molecule type" value="Genomic_DNA"/>
</dbReference>
<evidence type="ECO:0000313" key="3">
    <source>
        <dbReference type="EMBL" id="MCG2589271.1"/>
    </source>
</evidence>
<dbReference type="SUPFAM" id="SSF53474">
    <property type="entry name" value="alpha/beta-Hydrolases"/>
    <property type="match status" value="1"/>
</dbReference>
<dbReference type="GO" id="GO:0016787">
    <property type="term" value="F:hydrolase activity"/>
    <property type="evidence" value="ECO:0007669"/>
    <property type="project" value="UniProtKB-KW"/>
</dbReference>
<proteinExistence type="predicted"/>
<feature type="region of interest" description="Disordered" evidence="1">
    <location>
        <begin position="1"/>
        <end position="22"/>
    </location>
</feature>
<evidence type="ECO:0000313" key="4">
    <source>
        <dbReference type="Proteomes" id="UP001165366"/>
    </source>
</evidence>
<evidence type="ECO:0000259" key="2">
    <source>
        <dbReference type="Pfam" id="PF12146"/>
    </source>
</evidence>
<reference evidence="3" key="2">
    <citation type="submission" date="2024-05" db="EMBL/GenBank/DDBJ databases">
        <title>Rhodohalobacter halophilus gen. nov., sp. nov., a moderately halophilic member of the family Balneolaceae.</title>
        <authorList>
            <person name="Xia J."/>
        </authorList>
    </citation>
    <scope>NUCLEOTIDE SEQUENCE</scope>
    <source>
        <strain evidence="3">WB101</strain>
    </source>
</reference>
<name>A0ABS9KEI8_9BACT</name>
<dbReference type="Pfam" id="PF12146">
    <property type="entry name" value="Hydrolase_4"/>
    <property type="match status" value="1"/>
</dbReference>
<comment type="caution">
    <text evidence="3">The sequence shown here is derived from an EMBL/GenBank/DDBJ whole genome shotgun (WGS) entry which is preliminary data.</text>
</comment>
<keyword evidence="3" id="KW-0378">Hydrolase</keyword>
<gene>
    <name evidence="3" type="ORF">L6773_11895</name>
</gene>
<accession>A0ABS9KEI8</accession>